<reference evidence="2 3" key="1">
    <citation type="submission" date="2019-03" db="EMBL/GenBank/DDBJ databases">
        <title>Freshwater and sediment microbial communities from various areas in North America, analyzing microbe dynamics in response to fracking.</title>
        <authorList>
            <person name="Lamendella R."/>
        </authorList>
    </citation>
    <scope>NUCLEOTIDE SEQUENCE [LARGE SCALE GENOMIC DNA]</scope>
    <source>
        <strain evidence="2 3">114D</strain>
    </source>
</reference>
<feature type="region of interest" description="Disordered" evidence="1">
    <location>
        <begin position="237"/>
        <end position="260"/>
    </location>
</feature>
<comment type="caution">
    <text evidence="2">The sequence shown here is derived from an EMBL/GenBank/DDBJ whole genome shotgun (WGS) entry which is preliminary data.</text>
</comment>
<feature type="region of interest" description="Disordered" evidence="1">
    <location>
        <begin position="444"/>
        <end position="480"/>
    </location>
</feature>
<proteinExistence type="predicted"/>
<sequence>MRALLTIAFSLFILLLGAGEKVHAARLDSIQIIIPKEQLILPGETFNLGVLAYKRNGKIKKNSGLLWRYKVEVAGGTYQAGQITVNPELSPSKGKYIRIKVFPRRHPELTREAYVPLNYETNLEFVPTHSFDKAPGVRVEGQLIRTYNNGQIRVSDKLRKKREAENFRFATDGGFWDKGKFTIHPDFQQIKGHQSRLFIQSVNTPSIIDTFSIQLDYKHNYQLQVYGRSGMDGHHGFSGSDGSFDGADGSPGGHGADGEYGEHAPDIGVWVDLYHDSLLNQPLLYVYAENLWTGKEHRYLINPAGGHFSVNSVGGRGGNGGHGGRGGDGAKGRDGEIWIERKVEKKRVHKPFKETKIVTEKKTITNSEGEEEEIEVKKEVVVTVWKEVEEEVVIEIKHQYPGLDGGNGGPGGAGGIAGDGGDGGSIWLYFTEDARPWQHLIHARSSGGSAGRNGAGGRGGNGGRGGDGKPTGRSGYNGPDGPSVFGWAYDGHDGEIQIMPTEEFFFYLSATP</sequence>
<dbReference type="Proteomes" id="UP000294848">
    <property type="component" value="Unassembled WGS sequence"/>
</dbReference>
<feature type="compositionally biased region" description="Gly residues" evidence="1">
    <location>
        <begin position="448"/>
        <end position="469"/>
    </location>
</feature>
<evidence type="ECO:0000256" key="1">
    <source>
        <dbReference type="SAM" id="MobiDB-lite"/>
    </source>
</evidence>
<dbReference type="AlphaFoldDB" id="A0A4R6H226"/>
<organism evidence="2 3">
    <name type="scientific">Sunxiuqinia elliptica</name>
    <dbReference type="NCBI Taxonomy" id="655355"/>
    <lineage>
        <taxon>Bacteria</taxon>
        <taxon>Pseudomonadati</taxon>
        <taxon>Bacteroidota</taxon>
        <taxon>Bacteroidia</taxon>
        <taxon>Marinilabiliales</taxon>
        <taxon>Prolixibacteraceae</taxon>
        <taxon>Sunxiuqinia</taxon>
    </lineage>
</organism>
<dbReference type="RefSeq" id="WP_133465226.1">
    <property type="nucleotide sequence ID" value="NZ_SNWI01000005.1"/>
</dbReference>
<gene>
    <name evidence="2" type="ORF">DET52_105171</name>
</gene>
<accession>A0A4R6H226</accession>
<dbReference type="EMBL" id="SNWI01000005">
    <property type="protein sequence ID" value="TDO01316.1"/>
    <property type="molecule type" value="Genomic_DNA"/>
</dbReference>
<dbReference type="OrthoDB" id="9856794at2"/>
<evidence type="ECO:0000313" key="2">
    <source>
        <dbReference type="EMBL" id="TDO01316.1"/>
    </source>
</evidence>
<protein>
    <submittedName>
        <fullName evidence="2">Uncharacterized protein</fullName>
    </submittedName>
</protein>
<feature type="compositionally biased region" description="Low complexity" evidence="1">
    <location>
        <begin position="237"/>
        <end position="248"/>
    </location>
</feature>
<evidence type="ECO:0000313" key="3">
    <source>
        <dbReference type="Proteomes" id="UP000294848"/>
    </source>
</evidence>
<name>A0A4R6H226_9BACT</name>